<sequence length="74" mass="8706">MYLIKQEHKESKNYKFICQGHSELTSNAKKVSKYYAFDSISKANRTVRALERRPDAQYYYYSIIDCVSEGIEVV</sequence>
<evidence type="ECO:0000313" key="1">
    <source>
        <dbReference type="EMBL" id="DAE14621.1"/>
    </source>
</evidence>
<organism evidence="1">
    <name type="scientific">Myoviridae sp. ctTRu92</name>
    <dbReference type="NCBI Taxonomy" id="2825111"/>
    <lineage>
        <taxon>Viruses</taxon>
        <taxon>Duplodnaviria</taxon>
        <taxon>Heunggongvirae</taxon>
        <taxon>Uroviricota</taxon>
        <taxon>Caudoviricetes</taxon>
    </lineage>
</organism>
<protein>
    <submittedName>
        <fullName evidence="1">Uncharacterized protein</fullName>
    </submittedName>
</protein>
<reference evidence="1" key="1">
    <citation type="journal article" date="2021" name="Proc. Natl. Acad. Sci. U.S.A.">
        <title>A Catalog of Tens of Thousands of Viruses from Human Metagenomes Reveals Hidden Associations with Chronic Diseases.</title>
        <authorList>
            <person name="Tisza M.J."/>
            <person name="Buck C.B."/>
        </authorList>
    </citation>
    <scope>NUCLEOTIDE SEQUENCE</scope>
    <source>
        <strain evidence="1">CtTRu92</strain>
    </source>
</reference>
<dbReference type="EMBL" id="BK015589">
    <property type="protein sequence ID" value="DAE14621.1"/>
    <property type="molecule type" value="Genomic_DNA"/>
</dbReference>
<proteinExistence type="predicted"/>
<name>A0A8S5Q7C3_9CAUD</name>
<accession>A0A8S5Q7C3</accession>